<dbReference type="Proteomes" id="UP001209878">
    <property type="component" value="Unassembled WGS sequence"/>
</dbReference>
<dbReference type="InterPro" id="IPR050951">
    <property type="entry name" value="Retrovirus_Pol_polyprotein"/>
</dbReference>
<evidence type="ECO:0000313" key="2">
    <source>
        <dbReference type="Proteomes" id="UP001209878"/>
    </source>
</evidence>
<reference evidence="1" key="1">
    <citation type="journal article" date="2023" name="Mol. Biol. Evol.">
        <title>Third-Generation Sequencing Reveals the Adaptive Role of the Epigenome in Three Deep-Sea Polychaetes.</title>
        <authorList>
            <person name="Perez M."/>
            <person name="Aroh O."/>
            <person name="Sun Y."/>
            <person name="Lan Y."/>
            <person name="Juniper S.K."/>
            <person name="Young C.R."/>
            <person name="Angers B."/>
            <person name="Qian P.Y."/>
        </authorList>
    </citation>
    <scope>NUCLEOTIDE SEQUENCE</scope>
    <source>
        <strain evidence="1">R07B-5</strain>
    </source>
</reference>
<proteinExistence type="predicted"/>
<comment type="caution">
    <text evidence="1">The sequence shown here is derived from an EMBL/GenBank/DDBJ whole genome shotgun (WGS) entry which is preliminary data.</text>
</comment>
<dbReference type="PANTHER" id="PTHR37984">
    <property type="entry name" value="PROTEIN CBG26694"/>
    <property type="match status" value="1"/>
</dbReference>
<dbReference type="PANTHER" id="PTHR37984:SF9">
    <property type="entry name" value="INTEGRASE CATALYTIC DOMAIN-CONTAINING PROTEIN"/>
    <property type="match status" value="1"/>
</dbReference>
<dbReference type="AlphaFoldDB" id="A0AAD9KRA1"/>
<accession>A0AAD9KRA1</accession>
<dbReference type="EMBL" id="JAODUO010000696">
    <property type="protein sequence ID" value="KAK2175919.1"/>
    <property type="molecule type" value="Genomic_DNA"/>
</dbReference>
<evidence type="ECO:0000313" key="1">
    <source>
        <dbReference type="EMBL" id="KAK2175919.1"/>
    </source>
</evidence>
<gene>
    <name evidence="1" type="ORF">NP493_696g00004</name>
</gene>
<protein>
    <submittedName>
        <fullName evidence="1">Uncharacterized protein</fullName>
    </submittedName>
</protein>
<keyword evidence="2" id="KW-1185">Reference proteome</keyword>
<organism evidence="1 2">
    <name type="scientific">Ridgeia piscesae</name>
    <name type="common">Tubeworm</name>
    <dbReference type="NCBI Taxonomy" id="27915"/>
    <lineage>
        <taxon>Eukaryota</taxon>
        <taxon>Metazoa</taxon>
        <taxon>Spiralia</taxon>
        <taxon>Lophotrochozoa</taxon>
        <taxon>Annelida</taxon>
        <taxon>Polychaeta</taxon>
        <taxon>Sedentaria</taxon>
        <taxon>Canalipalpata</taxon>
        <taxon>Sabellida</taxon>
        <taxon>Siboglinidae</taxon>
        <taxon>Ridgeia</taxon>
    </lineage>
</organism>
<sequence length="355" mass="39727">MELFMWERFLERFRWCLAAVGEDGSEDKKKVAILLTVAGAEAQEVFRTFTYEPAKAAVGNQPAVPAETAEQFNTVVRKLTEFCVPRKNVIYERYVFHTRVQGEAHKFRECPAWGATCDKCGGRNHYASKCLTRRVQVVGADNDSTGDEGGFFVSAIHNNTQQCEWIALLTVCGSLVPLKVDSGAQVNILSLSNYEGLASKPKLLTERRPKLKTYSEENIETLGICIATVNHMGKKLRLQFVVVSKGRQSLIGASDSERLGLVTRECGVRKVCTVKENGVLTSAEIKKEYPDIFKGLGCLEGTCKIHLRQNDAPSVYPARKVPQSQKQKLKKELDRLVQTEVLVKAERPTDWGCHW</sequence>
<name>A0AAD9KRA1_RIDPI</name>